<keyword evidence="3" id="KW-1185">Reference proteome</keyword>
<accession>A0A5C1QBW3</accession>
<protein>
    <submittedName>
        <fullName evidence="2">Uncharacterized protein</fullName>
    </submittedName>
</protein>
<dbReference type="KEGG" id="sper:EW093_09965"/>
<evidence type="ECO:0000256" key="1">
    <source>
        <dbReference type="SAM" id="Coils"/>
    </source>
</evidence>
<reference evidence="2 3" key="1">
    <citation type="submission" date="2019-02" db="EMBL/GenBank/DDBJ databases">
        <authorList>
            <person name="Fomenkov A."/>
            <person name="Dubinina G."/>
            <person name="Grabovich M."/>
            <person name="Vincze T."/>
            <person name="Roberts R.J."/>
        </authorList>
    </citation>
    <scope>NUCLEOTIDE SEQUENCE [LARGE SCALE GENOMIC DNA]</scope>
    <source>
        <strain evidence="2 3">P</strain>
    </source>
</reference>
<proteinExistence type="predicted"/>
<feature type="coiled-coil region" evidence="1">
    <location>
        <begin position="118"/>
        <end position="145"/>
    </location>
</feature>
<evidence type="ECO:0000313" key="2">
    <source>
        <dbReference type="EMBL" id="QEN05021.1"/>
    </source>
</evidence>
<dbReference type="AlphaFoldDB" id="A0A5C1QBW3"/>
<dbReference type="EMBL" id="CP035807">
    <property type="protein sequence ID" value="QEN05021.1"/>
    <property type="molecule type" value="Genomic_DNA"/>
</dbReference>
<sequence length="371" mass="43268">MKDSEQINLVKKDIKSIEIEKNERIGQLGEIFFDSNIELEDSSIIEDIQRIESEIPIIKNRMEELKSYNLSITEAEEDVKLCHEKIKDIKSGMGSIYEKVGVELFCFVGEKELAYPEIATLYKELKEGEARSESLENKLYSYENSASKKSFLNIFSTPFHVRGIKKEIRLNNKQSLTNFRKLGEVYTNTPQLVKDESNESLLDVLEEYNKLQNSLKSQNEKLISLNKRISDNEQKIKEESDGLKLKSVYDKCEKQIVDAQNRVSKLLVDLGEHVVSINKETWENPEVDEKLGVYKELNKKLEEKQKELVYLEKQKKYNKLLKEIKEREESLKVEREHIEKLTETLEKNKANLTEVVGESELLLKWLNDNPL</sequence>
<name>A0A5C1QBW3_9SPIO</name>
<evidence type="ECO:0000313" key="3">
    <source>
        <dbReference type="Proteomes" id="UP000323824"/>
    </source>
</evidence>
<keyword evidence="1" id="KW-0175">Coiled coil</keyword>
<gene>
    <name evidence="2" type="ORF">EW093_09965</name>
</gene>
<organism evidence="2 3">
    <name type="scientific">Thiospirochaeta perfilievii</name>
    <dbReference type="NCBI Taxonomy" id="252967"/>
    <lineage>
        <taxon>Bacteria</taxon>
        <taxon>Pseudomonadati</taxon>
        <taxon>Spirochaetota</taxon>
        <taxon>Spirochaetia</taxon>
        <taxon>Spirochaetales</taxon>
        <taxon>Spirochaetaceae</taxon>
        <taxon>Thiospirochaeta</taxon>
    </lineage>
</organism>
<dbReference type="Proteomes" id="UP000323824">
    <property type="component" value="Chromosome"/>
</dbReference>
<reference evidence="2 3" key="2">
    <citation type="submission" date="2019-09" db="EMBL/GenBank/DDBJ databases">
        <title>Complete Genome Sequence and Methylome Analysis of free living Spirochaetas.</title>
        <authorList>
            <person name="Leshcheva N."/>
            <person name="Mikheeva N."/>
        </authorList>
    </citation>
    <scope>NUCLEOTIDE SEQUENCE [LARGE SCALE GENOMIC DNA]</scope>
    <source>
        <strain evidence="2 3">P</strain>
    </source>
</reference>
<dbReference type="RefSeq" id="WP_149568262.1">
    <property type="nucleotide sequence ID" value="NZ_CP035807.1"/>
</dbReference>
<feature type="coiled-coil region" evidence="1">
    <location>
        <begin position="201"/>
        <end position="358"/>
    </location>
</feature>